<gene>
    <name evidence="2" type="ORF">CCACVL1_23612</name>
</gene>
<dbReference type="Proteomes" id="UP000188268">
    <property type="component" value="Unassembled WGS sequence"/>
</dbReference>
<dbReference type="AlphaFoldDB" id="A0A1R3GTE3"/>
<name>A0A1R3GTE3_COCAP</name>
<feature type="compositionally biased region" description="Basic and acidic residues" evidence="1">
    <location>
        <begin position="1"/>
        <end position="10"/>
    </location>
</feature>
<evidence type="ECO:0000256" key="1">
    <source>
        <dbReference type="SAM" id="MobiDB-lite"/>
    </source>
</evidence>
<dbReference type="Gramene" id="OMO61317">
    <property type="protein sequence ID" value="OMO61317"/>
    <property type="gene ID" value="CCACVL1_23612"/>
</dbReference>
<proteinExistence type="predicted"/>
<protein>
    <submittedName>
        <fullName evidence="2">Uncharacterized protein</fullName>
    </submittedName>
</protein>
<reference evidence="2 3" key="1">
    <citation type="submission" date="2013-09" db="EMBL/GenBank/DDBJ databases">
        <title>Corchorus capsularis genome sequencing.</title>
        <authorList>
            <person name="Alam M."/>
            <person name="Haque M.S."/>
            <person name="Islam M.S."/>
            <person name="Emdad E.M."/>
            <person name="Islam M.M."/>
            <person name="Ahmed B."/>
            <person name="Halim A."/>
            <person name="Hossen Q.M.M."/>
            <person name="Hossain M.Z."/>
            <person name="Ahmed R."/>
            <person name="Khan M.M."/>
            <person name="Islam R."/>
            <person name="Rashid M.M."/>
            <person name="Khan S.A."/>
            <person name="Rahman M.S."/>
            <person name="Alam M."/>
        </authorList>
    </citation>
    <scope>NUCLEOTIDE SEQUENCE [LARGE SCALE GENOMIC DNA]</scope>
    <source>
        <strain evidence="3">cv. CVL-1</strain>
        <tissue evidence="2">Whole seedling</tissue>
    </source>
</reference>
<keyword evidence="3" id="KW-1185">Reference proteome</keyword>
<feature type="region of interest" description="Disordered" evidence="1">
    <location>
        <begin position="1"/>
        <end position="51"/>
    </location>
</feature>
<sequence>MAGIRREKLNIRVSKPPHKDPQRKAGKQKQQRLSLAAKGMKVRNRSELKKV</sequence>
<accession>A0A1R3GTE3</accession>
<dbReference type="EMBL" id="AWWV01013508">
    <property type="protein sequence ID" value="OMO61317.1"/>
    <property type="molecule type" value="Genomic_DNA"/>
</dbReference>
<evidence type="ECO:0000313" key="3">
    <source>
        <dbReference type="Proteomes" id="UP000188268"/>
    </source>
</evidence>
<comment type="caution">
    <text evidence="2">The sequence shown here is derived from an EMBL/GenBank/DDBJ whole genome shotgun (WGS) entry which is preliminary data.</text>
</comment>
<organism evidence="2 3">
    <name type="scientific">Corchorus capsularis</name>
    <name type="common">Jute</name>
    <dbReference type="NCBI Taxonomy" id="210143"/>
    <lineage>
        <taxon>Eukaryota</taxon>
        <taxon>Viridiplantae</taxon>
        <taxon>Streptophyta</taxon>
        <taxon>Embryophyta</taxon>
        <taxon>Tracheophyta</taxon>
        <taxon>Spermatophyta</taxon>
        <taxon>Magnoliopsida</taxon>
        <taxon>eudicotyledons</taxon>
        <taxon>Gunneridae</taxon>
        <taxon>Pentapetalae</taxon>
        <taxon>rosids</taxon>
        <taxon>malvids</taxon>
        <taxon>Malvales</taxon>
        <taxon>Malvaceae</taxon>
        <taxon>Grewioideae</taxon>
        <taxon>Apeibeae</taxon>
        <taxon>Corchorus</taxon>
    </lineage>
</organism>
<evidence type="ECO:0000313" key="2">
    <source>
        <dbReference type="EMBL" id="OMO61317.1"/>
    </source>
</evidence>